<feature type="compositionally biased region" description="Polar residues" evidence="1">
    <location>
        <begin position="394"/>
        <end position="405"/>
    </location>
</feature>
<proteinExistence type="predicted"/>
<dbReference type="EMBL" id="CAUYUE010000003">
    <property type="protein sequence ID" value="CAK0751662.1"/>
    <property type="molecule type" value="Genomic_DNA"/>
</dbReference>
<feature type="compositionally biased region" description="Basic and acidic residues" evidence="1">
    <location>
        <begin position="855"/>
        <end position="864"/>
    </location>
</feature>
<feature type="region of interest" description="Disordered" evidence="1">
    <location>
        <begin position="1044"/>
        <end position="1071"/>
    </location>
</feature>
<feature type="compositionally biased region" description="Basic and acidic residues" evidence="1">
    <location>
        <begin position="381"/>
        <end position="393"/>
    </location>
</feature>
<feature type="region of interest" description="Disordered" evidence="1">
    <location>
        <begin position="580"/>
        <end position="684"/>
    </location>
</feature>
<evidence type="ECO:0000256" key="1">
    <source>
        <dbReference type="SAM" id="MobiDB-lite"/>
    </source>
</evidence>
<feature type="compositionally biased region" description="Basic and acidic residues" evidence="1">
    <location>
        <begin position="220"/>
        <end position="231"/>
    </location>
</feature>
<feature type="region of interest" description="Disordered" evidence="1">
    <location>
        <begin position="445"/>
        <end position="516"/>
    </location>
</feature>
<organism evidence="2 3">
    <name type="scientific">Coccomyxa viridis</name>
    <dbReference type="NCBI Taxonomy" id="1274662"/>
    <lineage>
        <taxon>Eukaryota</taxon>
        <taxon>Viridiplantae</taxon>
        <taxon>Chlorophyta</taxon>
        <taxon>core chlorophytes</taxon>
        <taxon>Trebouxiophyceae</taxon>
        <taxon>Trebouxiophyceae incertae sedis</taxon>
        <taxon>Coccomyxaceae</taxon>
        <taxon>Coccomyxa</taxon>
    </lineage>
</organism>
<feature type="region of interest" description="Disordered" evidence="1">
    <location>
        <begin position="356"/>
        <end position="405"/>
    </location>
</feature>
<sequence>MTGTACSSSRSEPDVPGLPAPAQSSMSSQGTSPTVAVSHQHSVSSSNDGSLQSQTAESGAQPAPQAQPDALPDSCPQAPGRAKPLPAPDAPVESPKPQPGGSQVGSPGHRRTPSRAAAHQPKSPGTLGVLFVQPALEVPAVQGITAVGEAEKANAGHSASAQPASGAPQHVSLHAYAAGPGSAAGNAASKAYAQDGNAAKAGPAREQAHNQPAGSQQPWGEKKRGPDDAQQSKRRRKRSLPGLLGALCHCFAPAPSARPREPAADEGSLESRRSANGRAKVAPLAGEVQTTRQQTESVDFWPSPKAAIQIGGILPGPAQKPGTSSADSEWQGGGMLASQPQQKLLPFVASAMALHAHAPSSRAMQATAQGSLAAEGEAEGQSEHADSAPKEQQESSTLKTQTSLVALLQSEESGALSSAKGCSPKAPRADVNKWFLPGASKRHDLKAFLEQQHPTMPSALLDPTAPAPWRNPSLPSARSSPKQAAGRSIHSTSASLEPSPGRARASPSKQGSPLHVPAYLREGHAAHNALAKMKAAKQVTWKQTHPWSPAKTNIAIVRSPAKAVGGATIRVSRTPALPRVAGLADPRTTTDSGSALGHPAQNLGSEAAQQATPAGKRAVRAAISQLREVSQAPPKGRIPAYSPPPPDAGALPRRERHVRSPGHGHLAGAGLARRGRQMDSKLASPGRRLPHLRAAMMDTSVRTNALLLETGGSAGSGLSMQGSRVAMRSIGEAQRAASTERSIHSVASSRGAQGNRGQSVSALERQVLQQYLSARQLRDRAAAQRGDLSVTTRYGSARPDSRAGSESAQSEAFGSGRNPMGAKTGPRDSLEAELADLERDWEDLERATAQTAAQDKGEEHEESPPQKGVASVIERWESRNISAEALQHMHGSAVRSSWTSEGSASDVQEGSSVRAGKKRSEDSLTHATLDMLQQLSSPVERPLGGGPGQGPAQRDTRRPGHSSKVSTDMESICEAKVLPGSLSPLSSAPSAPSLRCAARSAEKLPFASDSSLMAAVTAAASPCAGMPQAASSFSTGLRPQKLADAFNTAAETRDLPGTDSSERSLIGTSLD</sequence>
<dbReference type="AlphaFoldDB" id="A0AAV1HVY4"/>
<evidence type="ECO:0000313" key="3">
    <source>
        <dbReference type="Proteomes" id="UP001314263"/>
    </source>
</evidence>
<feature type="compositionally biased region" description="Polar residues" evidence="1">
    <location>
        <begin position="47"/>
        <end position="58"/>
    </location>
</feature>
<dbReference type="Proteomes" id="UP001314263">
    <property type="component" value="Unassembled WGS sequence"/>
</dbReference>
<feature type="compositionally biased region" description="Polar residues" evidence="1">
    <location>
        <begin position="602"/>
        <end position="612"/>
    </location>
</feature>
<reference evidence="2 3" key="1">
    <citation type="submission" date="2023-10" db="EMBL/GenBank/DDBJ databases">
        <authorList>
            <person name="Maclean D."/>
            <person name="Macfadyen A."/>
        </authorList>
    </citation>
    <scope>NUCLEOTIDE SEQUENCE [LARGE SCALE GENOMIC DNA]</scope>
</reference>
<feature type="compositionally biased region" description="Polar residues" evidence="1">
    <location>
        <begin position="894"/>
        <end position="911"/>
    </location>
</feature>
<feature type="compositionally biased region" description="Polar residues" evidence="1">
    <location>
        <begin position="209"/>
        <end position="218"/>
    </location>
</feature>
<feature type="compositionally biased region" description="Acidic residues" evidence="1">
    <location>
        <begin position="831"/>
        <end position="843"/>
    </location>
</feature>
<gene>
    <name evidence="2" type="ORF">CVIRNUC_002085</name>
</gene>
<feature type="compositionally biased region" description="Basic and acidic residues" evidence="1">
    <location>
        <begin position="258"/>
        <end position="273"/>
    </location>
</feature>
<feature type="region of interest" description="Disordered" evidence="1">
    <location>
        <begin position="1"/>
        <end position="128"/>
    </location>
</feature>
<feature type="region of interest" description="Disordered" evidence="1">
    <location>
        <begin position="151"/>
        <end position="334"/>
    </location>
</feature>
<feature type="region of interest" description="Disordered" evidence="1">
    <location>
        <begin position="729"/>
        <end position="760"/>
    </location>
</feature>
<feature type="compositionally biased region" description="Basic and acidic residues" evidence="1">
    <location>
        <begin position="1051"/>
        <end position="1062"/>
    </location>
</feature>
<feature type="compositionally biased region" description="Polar residues" evidence="1">
    <location>
        <begin position="736"/>
        <end position="760"/>
    </location>
</feature>
<feature type="compositionally biased region" description="Low complexity" evidence="1">
    <location>
        <begin position="663"/>
        <end position="672"/>
    </location>
</feature>
<evidence type="ECO:0000313" key="2">
    <source>
        <dbReference type="EMBL" id="CAK0751662.1"/>
    </source>
</evidence>
<accession>A0AAV1HVY4</accession>
<comment type="caution">
    <text evidence="2">The sequence shown here is derived from an EMBL/GenBank/DDBJ whole genome shotgun (WGS) entry which is preliminary data.</text>
</comment>
<feature type="compositionally biased region" description="Low complexity" evidence="1">
    <location>
        <begin position="37"/>
        <end position="46"/>
    </location>
</feature>
<feature type="compositionally biased region" description="Polar residues" evidence="1">
    <location>
        <begin position="473"/>
        <end position="482"/>
    </location>
</feature>
<feature type="compositionally biased region" description="Low complexity" evidence="1">
    <location>
        <begin position="155"/>
        <end position="193"/>
    </location>
</feature>
<feature type="compositionally biased region" description="Polar residues" evidence="1">
    <location>
        <begin position="1"/>
        <end position="10"/>
    </location>
</feature>
<feature type="compositionally biased region" description="Polar residues" evidence="1">
    <location>
        <begin position="22"/>
        <end position="35"/>
    </location>
</feature>
<feature type="compositionally biased region" description="Polar residues" evidence="1">
    <location>
        <begin position="288"/>
        <end position="297"/>
    </location>
</feature>
<feature type="compositionally biased region" description="Pro residues" evidence="1">
    <location>
        <begin position="85"/>
        <end position="98"/>
    </location>
</feature>
<keyword evidence="3" id="KW-1185">Reference proteome</keyword>
<feature type="region of interest" description="Disordered" evidence="1">
    <location>
        <begin position="780"/>
        <end position="968"/>
    </location>
</feature>
<name>A0AAV1HVY4_9CHLO</name>
<protein>
    <submittedName>
        <fullName evidence="2">Uncharacterized protein</fullName>
    </submittedName>
</protein>